<dbReference type="Proteomes" id="UP001499954">
    <property type="component" value="Unassembled WGS sequence"/>
</dbReference>
<evidence type="ECO:0008006" key="3">
    <source>
        <dbReference type="Google" id="ProtNLM"/>
    </source>
</evidence>
<gene>
    <name evidence="1" type="ORF">GCM10009717_23800</name>
</gene>
<keyword evidence="2" id="KW-1185">Reference proteome</keyword>
<dbReference type="EMBL" id="BAAAMK010000004">
    <property type="protein sequence ID" value="GAA1956810.1"/>
    <property type="molecule type" value="Genomic_DNA"/>
</dbReference>
<accession>A0ABN2QQW4</accession>
<evidence type="ECO:0000313" key="1">
    <source>
        <dbReference type="EMBL" id="GAA1956810.1"/>
    </source>
</evidence>
<comment type="caution">
    <text evidence="1">The sequence shown here is derived from an EMBL/GenBank/DDBJ whole genome shotgun (WGS) entry which is preliminary data.</text>
</comment>
<sequence length="89" mass="9190">MIVDLGDADGTTVEVAVGHSIDLVGDDEHFTEWTAEIADPSIVEFVPGHDDGSAQFNPGLTATAVGQTEVSLSNDASGDEVAFTVVVTE</sequence>
<protein>
    <recommendedName>
        <fullName evidence="3">MSP domain-containing protein</fullName>
    </recommendedName>
</protein>
<name>A0ABN2QQW4_9MICO</name>
<proteinExistence type="predicted"/>
<organism evidence="1 2">
    <name type="scientific">Agromyces allii</name>
    <dbReference type="NCBI Taxonomy" id="393607"/>
    <lineage>
        <taxon>Bacteria</taxon>
        <taxon>Bacillati</taxon>
        <taxon>Actinomycetota</taxon>
        <taxon>Actinomycetes</taxon>
        <taxon>Micrococcales</taxon>
        <taxon>Microbacteriaceae</taxon>
        <taxon>Agromyces</taxon>
    </lineage>
</organism>
<reference evidence="1 2" key="1">
    <citation type="journal article" date="2019" name="Int. J. Syst. Evol. Microbiol.">
        <title>The Global Catalogue of Microorganisms (GCM) 10K type strain sequencing project: providing services to taxonomists for standard genome sequencing and annotation.</title>
        <authorList>
            <consortium name="The Broad Institute Genomics Platform"/>
            <consortium name="The Broad Institute Genome Sequencing Center for Infectious Disease"/>
            <person name="Wu L."/>
            <person name="Ma J."/>
        </authorList>
    </citation>
    <scope>NUCLEOTIDE SEQUENCE [LARGE SCALE GENOMIC DNA]</scope>
    <source>
        <strain evidence="1 2">JCM 13584</strain>
    </source>
</reference>
<evidence type="ECO:0000313" key="2">
    <source>
        <dbReference type="Proteomes" id="UP001499954"/>
    </source>
</evidence>